<proteinExistence type="predicted"/>
<dbReference type="RefSeq" id="WP_132745046.1">
    <property type="nucleotide sequence ID" value="NZ_SLXK01000007.1"/>
</dbReference>
<organism evidence="2 3">
    <name type="scientific">Scopulibacillus darangshiensis</name>
    <dbReference type="NCBI Taxonomy" id="442528"/>
    <lineage>
        <taxon>Bacteria</taxon>
        <taxon>Bacillati</taxon>
        <taxon>Bacillota</taxon>
        <taxon>Bacilli</taxon>
        <taxon>Bacillales</taxon>
        <taxon>Sporolactobacillaceae</taxon>
        <taxon>Scopulibacillus</taxon>
    </lineage>
</organism>
<accession>A0A4V2SN62</accession>
<dbReference type="AlphaFoldDB" id="A0A4V2SN62"/>
<sequence>MIELKYISKRMLLLSFSYLLLIITFSIVRVSRGTGNSLFDYILNMRWGGSASLVTLTIGIIPILSISIPLIMDRLENEMIITRIRWKRKLFYGHFAFFFLISGFLTILITVSGVIGSLIATGQAQNLWGTKKGMIYFLLDNKAYFSFYPPHVTSFKVWVYLLSSRFLAILFITTFIFLLKLILKKNVYVFFTSLVFLGTDGLHINHFSLFLGRARITLETWISPEDQIFNIIYFILMIIVFYFLCKKIYDRKEYYH</sequence>
<dbReference type="Proteomes" id="UP000295416">
    <property type="component" value="Unassembled WGS sequence"/>
</dbReference>
<gene>
    <name evidence="2" type="ORF">EV207_10740</name>
</gene>
<feature type="transmembrane region" description="Helical" evidence="1">
    <location>
        <begin position="186"/>
        <end position="207"/>
    </location>
</feature>
<dbReference type="OrthoDB" id="2942965at2"/>
<evidence type="ECO:0000313" key="3">
    <source>
        <dbReference type="Proteomes" id="UP000295416"/>
    </source>
</evidence>
<reference evidence="2 3" key="1">
    <citation type="submission" date="2019-03" db="EMBL/GenBank/DDBJ databases">
        <title>Genomic Encyclopedia of Type Strains, Phase IV (KMG-IV): sequencing the most valuable type-strain genomes for metagenomic binning, comparative biology and taxonomic classification.</title>
        <authorList>
            <person name="Goeker M."/>
        </authorList>
    </citation>
    <scope>NUCLEOTIDE SEQUENCE [LARGE SCALE GENOMIC DNA]</scope>
    <source>
        <strain evidence="2 3">DSM 19377</strain>
    </source>
</reference>
<dbReference type="EMBL" id="SLXK01000007">
    <property type="protein sequence ID" value="TCP29946.1"/>
    <property type="molecule type" value="Genomic_DNA"/>
</dbReference>
<keyword evidence="1" id="KW-0472">Membrane</keyword>
<keyword evidence="1" id="KW-1133">Transmembrane helix</keyword>
<name>A0A4V2SN62_9BACL</name>
<keyword evidence="1" id="KW-0812">Transmembrane</keyword>
<feature type="transmembrane region" description="Helical" evidence="1">
    <location>
        <begin position="227"/>
        <end position="245"/>
    </location>
</feature>
<keyword evidence="3" id="KW-1185">Reference proteome</keyword>
<feature type="transmembrane region" description="Helical" evidence="1">
    <location>
        <begin position="157"/>
        <end position="179"/>
    </location>
</feature>
<evidence type="ECO:0000313" key="2">
    <source>
        <dbReference type="EMBL" id="TCP29946.1"/>
    </source>
</evidence>
<evidence type="ECO:0000256" key="1">
    <source>
        <dbReference type="SAM" id="Phobius"/>
    </source>
</evidence>
<feature type="transmembrane region" description="Helical" evidence="1">
    <location>
        <begin position="51"/>
        <end position="71"/>
    </location>
</feature>
<comment type="caution">
    <text evidence="2">The sequence shown here is derived from an EMBL/GenBank/DDBJ whole genome shotgun (WGS) entry which is preliminary data.</text>
</comment>
<evidence type="ECO:0008006" key="4">
    <source>
        <dbReference type="Google" id="ProtNLM"/>
    </source>
</evidence>
<protein>
    <recommendedName>
        <fullName evidence="4">ABC-2 type transport system permease protein</fullName>
    </recommendedName>
</protein>
<feature type="transmembrane region" description="Helical" evidence="1">
    <location>
        <begin position="12"/>
        <end position="31"/>
    </location>
</feature>
<feature type="transmembrane region" description="Helical" evidence="1">
    <location>
        <begin position="91"/>
        <end position="120"/>
    </location>
</feature>